<name>A0A1Q5UPZ6_9EURO</name>
<proteinExistence type="predicted"/>
<protein>
    <submittedName>
        <fullName evidence="1">Uncharacterized protein</fullName>
    </submittedName>
</protein>
<keyword evidence="2" id="KW-1185">Reference proteome</keyword>
<sequence length="174" mass="20265">MDQVLEMFLAEGANPNVSLAGSAVWAFFVLDLPELDLTPSERDERKSTIELFLKHGANPNGVYKDTTIWKRRLECLYRRKDLTKFEHLYPRVFKDVKSLLLAGGDPDVSIWKEGKRKRQLSTKLIEYPNFQSIDDAFEAISYPDDKDALFKILRQKRAERGIISKFKTWIGPWR</sequence>
<reference evidence="1 2" key="1">
    <citation type="submission" date="2016-10" db="EMBL/GenBank/DDBJ databases">
        <title>Genome sequence of the ascomycete fungus Penicillium subrubescens.</title>
        <authorList>
            <person name="De Vries R.P."/>
            <person name="Peng M."/>
            <person name="Dilokpimol A."/>
            <person name="Hilden K."/>
            <person name="Makela M.R."/>
            <person name="Grigoriev I."/>
            <person name="Riley R."/>
            <person name="Granchi Z."/>
        </authorList>
    </citation>
    <scope>NUCLEOTIDE SEQUENCE [LARGE SCALE GENOMIC DNA]</scope>
    <source>
        <strain evidence="1 2">CBS 132785</strain>
    </source>
</reference>
<dbReference type="Proteomes" id="UP000186955">
    <property type="component" value="Unassembled WGS sequence"/>
</dbReference>
<comment type="caution">
    <text evidence="1">The sequence shown here is derived from an EMBL/GenBank/DDBJ whole genome shotgun (WGS) entry which is preliminary data.</text>
</comment>
<dbReference type="EMBL" id="MNBE01000079">
    <property type="protein sequence ID" value="OKP14542.1"/>
    <property type="molecule type" value="Genomic_DNA"/>
</dbReference>
<evidence type="ECO:0000313" key="1">
    <source>
        <dbReference type="EMBL" id="OKP14542.1"/>
    </source>
</evidence>
<organism evidence="1 2">
    <name type="scientific">Penicillium subrubescens</name>
    <dbReference type="NCBI Taxonomy" id="1316194"/>
    <lineage>
        <taxon>Eukaryota</taxon>
        <taxon>Fungi</taxon>
        <taxon>Dikarya</taxon>
        <taxon>Ascomycota</taxon>
        <taxon>Pezizomycotina</taxon>
        <taxon>Eurotiomycetes</taxon>
        <taxon>Eurotiomycetidae</taxon>
        <taxon>Eurotiales</taxon>
        <taxon>Aspergillaceae</taxon>
        <taxon>Penicillium</taxon>
    </lineage>
</organism>
<evidence type="ECO:0000313" key="2">
    <source>
        <dbReference type="Proteomes" id="UP000186955"/>
    </source>
</evidence>
<dbReference type="AlphaFoldDB" id="A0A1Q5UPZ6"/>
<accession>A0A1Q5UPZ6</accession>
<gene>
    <name evidence="1" type="ORF">PENSUB_13894</name>
</gene>